<keyword evidence="3" id="KW-1185">Reference proteome</keyword>
<protein>
    <submittedName>
        <fullName evidence="2">Uncharacterized protein</fullName>
    </submittedName>
</protein>
<accession>A0A1S7S6A2</accession>
<dbReference type="STRING" id="1183432.AGR3A_Lc80008"/>
<gene>
    <name evidence="2" type="ORF">AGR3A_Lc80008</name>
</gene>
<sequence length="76" mass="8378">MRSSGSAFICFLNENVRPMPKITIKFLGLEVTAQGVLSVVLASVIALTALAVIWAYLEKRDLPRKNSIASQTQRMI</sequence>
<name>A0A1S7S6A2_9HYPH</name>
<proteinExistence type="predicted"/>
<dbReference type="EMBL" id="FBWK01000063">
    <property type="protein sequence ID" value="CUX63384.1"/>
    <property type="molecule type" value="Genomic_DNA"/>
</dbReference>
<dbReference type="AlphaFoldDB" id="A0A1S7S6A2"/>
<dbReference type="Proteomes" id="UP000191988">
    <property type="component" value="Unassembled WGS sequence"/>
</dbReference>
<reference evidence="3" key="1">
    <citation type="submission" date="2016-01" db="EMBL/GenBank/DDBJ databases">
        <authorList>
            <person name="Regsiter A."/>
            <person name="william w."/>
        </authorList>
    </citation>
    <scope>NUCLEOTIDE SEQUENCE [LARGE SCALE GENOMIC DNA]</scope>
    <source>
        <strain evidence="3">CFBP 6623</strain>
    </source>
</reference>
<keyword evidence="1" id="KW-1133">Transmembrane helix</keyword>
<evidence type="ECO:0000256" key="1">
    <source>
        <dbReference type="SAM" id="Phobius"/>
    </source>
</evidence>
<keyword evidence="1" id="KW-0472">Membrane</keyword>
<keyword evidence="1" id="KW-0812">Transmembrane</keyword>
<organism evidence="2 3">
    <name type="scientific">Agrobacterium tomkonis CFBP 6623</name>
    <dbReference type="NCBI Taxonomy" id="1183432"/>
    <lineage>
        <taxon>Bacteria</taxon>
        <taxon>Pseudomonadati</taxon>
        <taxon>Pseudomonadota</taxon>
        <taxon>Alphaproteobacteria</taxon>
        <taxon>Hyphomicrobiales</taxon>
        <taxon>Rhizobiaceae</taxon>
        <taxon>Rhizobium/Agrobacterium group</taxon>
        <taxon>Agrobacterium</taxon>
        <taxon>Agrobacterium tumefaciens complex</taxon>
    </lineage>
</organism>
<evidence type="ECO:0000313" key="3">
    <source>
        <dbReference type="Proteomes" id="UP000191988"/>
    </source>
</evidence>
<evidence type="ECO:0000313" key="2">
    <source>
        <dbReference type="EMBL" id="CUX63384.1"/>
    </source>
</evidence>
<feature type="transmembrane region" description="Helical" evidence="1">
    <location>
        <begin position="35"/>
        <end position="57"/>
    </location>
</feature>